<sequence>MPVLSPRSRPGRRAHPRRGRRRAALLAAALLTALLPFGPGAAPTQAAAQEPPPPVSTPPFRTTPSGGPGTASAIRSWQVQSSAVTGDDGAAVSRTGYGTAGWYVAPARSTVLAAMLADGLYPDVFYSKNLSGIDPAMFQVPWWYRSTFTATGGGRTVLRADGVIPGADVWVNGRKVASRSTVQGAYTVNDIDITADVHPGENAIAFEVPPTDPDKDLSTGWVDWNQTPPDNNMGIWRDVEIVRTGGVALSGARVTPDLDLTSLHRADLTVAVDAHNTGTEATTVRITGTVGGHGAPVALDRSVRLAAGETRTVTFSPSDTPGLSLRDPAVWWPVGEGAHPLYDLKLAAHQGAALTDRAGTSFGVREVTSSVAPGGGRQFVVNGRKVQLRGGGWAPDMFLRDDKGRTSDELGYVADLGLNTVRLEGKLENPEFYDLADRAGIMVLPGWECCDKWEAWAGTGGEPWTAEDRAVAARSMADEAVLLRNHPSVVAFLIGSDNAPPADIAGAYTDALEHAGWSVPIVSAASDQSTEPTGESGMKMNGPYAYVPPNYWYSTRDDQGGAIGFDSETSAGEAIPRLPTLRAMLSPEEQRQLWQEPKTPQYHSGRTGSQFSDLSIFDNALTHRYGAPTSLRDYVRKAQLANYEATRAQFEAFGSRADADRPATGVIYWMLNGAWPSLHWHLFDHNLDQAGGYFGAKKAGEPVHIQYAYDTSAVQVVNHTPDATGDLTARVRVRDLDGTVRLDRHSAVGPVAGGHTATALTLKPPAGLTSAYFTELTLTDAHGRQVSRNVYWNSTDPDVLDDAHTTWYYTPQSRYADLTALQKLADASITTAVHTTATGESTTTRVTLRNTGTVPAVGLHTSVVGARHGAAVAPVSWSDDDVTVFPGQEFTLTATYRTADLRGEAPAVQLSGFNVPEAVVAARD</sequence>
<evidence type="ECO:0000256" key="1">
    <source>
        <dbReference type="ARBA" id="ARBA00007401"/>
    </source>
</evidence>
<dbReference type="Gene3D" id="3.20.20.80">
    <property type="entry name" value="Glycosidases"/>
    <property type="match status" value="1"/>
</dbReference>
<feature type="domain" description="Beta-mannosidase-like galactose-binding" evidence="8">
    <location>
        <begin position="88"/>
        <end position="207"/>
    </location>
</feature>
<keyword evidence="3" id="KW-0326">Glycosidase</keyword>
<comment type="caution">
    <text evidence="9">The sequence shown here is derived from an EMBL/GenBank/DDBJ whole genome shotgun (WGS) entry which is preliminary data.</text>
</comment>
<feature type="region of interest" description="Disordered" evidence="4">
    <location>
        <begin position="41"/>
        <end position="72"/>
    </location>
</feature>
<dbReference type="Pfam" id="PF22666">
    <property type="entry name" value="Glyco_hydro_2_N2"/>
    <property type="match status" value="1"/>
</dbReference>
<dbReference type="Pfam" id="PF18368">
    <property type="entry name" value="Ig_GlcNase"/>
    <property type="match status" value="1"/>
</dbReference>
<dbReference type="SUPFAM" id="SSF49785">
    <property type="entry name" value="Galactose-binding domain-like"/>
    <property type="match status" value="1"/>
</dbReference>
<evidence type="ECO:0000256" key="2">
    <source>
        <dbReference type="ARBA" id="ARBA00022801"/>
    </source>
</evidence>
<dbReference type="InterPro" id="IPR054593">
    <property type="entry name" value="Beta-mannosidase-like_N2"/>
</dbReference>
<feature type="region of interest" description="Disordered" evidence="4">
    <location>
        <begin position="1"/>
        <end position="21"/>
    </location>
</feature>
<feature type="chain" id="PRO_5038679797" evidence="5">
    <location>
        <begin position="42"/>
        <end position="924"/>
    </location>
</feature>
<organism evidence="9 10">
    <name type="scientific">Streptomyces sulfonofaciens</name>
    <dbReference type="NCBI Taxonomy" id="68272"/>
    <lineage>
        <taxon>Bacteria</taxon>
        <taxon>Bacillati</taxon>
        <taxon>Actinomycetota</taxon>
        <taxon>Actinomycetes</taxon>
        <taxon>Kitasatosporales</taxon>
        <taxon>Streptomycetaceae</taxon>
        <taxon>Streptomyces</taxon>
    </lineage>
</organism>
<keyword evidence="5" id="KW-0732">Signal</keyword>
<reference evidence="9" key="2">
    <citation type="submission" date="2020-09" db="EMBL/GenBank/DDBJ databases">
        <authorList>
            <person name="Sun Q."/>
            <person name="Ohkuma M."/>
        </authorList>
    </citation>
    <scope>NUCLEOTIDE SEQUENCE</scope>
    <source>
        <strain evidence="9">JCM 5069</strain>
    </source>
</reference>
<dbReference type="PANTHER" id="PTHR43536">
    <property type="entry name" value="MANNOSYLGLYCOPROTEIN ENDO-BETA-MANNOSIDASE"/>
    <property type="match status" value="1"/>
</dbReference>
<dbReference type="PROSITE" id="PS51318">
    <property type="entry name" value="TAT"/>
    <property type="match status" value="1"/>
</dbReference>
<dbReference type="InterPro" id="IPR017853">
    <property type="entry name" value="GH"/>
</dbReference>
<proteinExistence type="inferred from homology"/>
<keyword evidence="10" id="KW-1185">Reference proteome</keyword>
<dbReference type="InterPro" id="IPR008979">
    <property type="entry name" value="Galactose-bd-like_sf"/>
</dbReference>
<feature type="domain" description="Glycoside hydrolase family 2 immunoglobulin-like beta-sandwich" evidence="6">
    <location>
        <begin position="249"/>
        <end position="365"/>
    </location>
</feature>
<dbReference type="Proteomes" id="UP000603708">
    <property type="component" value="Unassembled WGS sequence"/>
</dbReference>
<evidence type="ECO:0000313" key="9">
    <source>
        <dbReference type="EMBL" id="GHH76804.1"/>
    </source>
</evidence>
<dbReference type="PANTHER" id="PTHR43536:SF1">
    <property type="entry name" value="MANNOSYLGLYCOPROTEIN ENDO-BETA-MANNOSIDASE"/>
    <property type="match status" value="1"/>
</dbReference>
<dbReference type="GO" id="GO:0004553">
    <property type="term" value="F:hydrolase activity, hydrolyzing O-glycosyl compounds"/>
    <property type="evidence" value="ECO:0007669"/>
    <property type="project" value="InterPro"/>
</dbReference>
<feature type="signal peptide" evidence="5">
    <location>
        <begin position="1"/>
        <end position="41"/>
    </location>
</feature>
<name>A0A919G366_9ACTN</name>
<dbReference type="RefSeq" id="WP_189930877.1">
    <property type="nucleotide sequence ID" value="NZ_BNCD01000005.1"/>
</dbReference>
<dbReference type="InterPro" id="IPR006102">
    <property type="entry name" value="Ig-like_GH2"/>
</dbReference>
<dbReference type="EMBL" id="BNCD01000005">
    <property type="protein sequence ID" value="GHH76804.1"/>
    <property type="molecule type" value="Genomic_DNA"/>
</dbReference>
<dbReference type="InterPro" id="IPR043534">
    <property type="entry name" value="EBDG/EBM"/>
</dbReference>
<feature type="compositionally biased region" description="Basic residues" evidence="4">
    <location>
        <begin position="9"/>
        <end position="21"/>
    </location>
</feature>
<dbReference type="AlphaFoldDB" id="A0A919G366"/>
<dbReference type="SUPFAM" id="SSF51445">
    <property type="entry name" value="(Trans)glycosidases"/>
    <property type="match status" value="1"/>
</dbReference>
<keyword evidence="2" id="KW-0378">Hydrolase</keyword>
<reference evidence="9" key="1">
    <citation type="journal article" date="2014" name="Int. J. Syst. Evol. Microbiol.">
        <title>Complete genome sequence of Corynebacterium casei LMG S-19264T (=DSM 44701T), isolated from a smear-ripened cheese.</title>
        <authorList>
            <consortium name="US DOE Joint Genome Institute (JGI-PGF)"/>
            <person name="Walter F."/>
            <person name="Albersmeier A."/>
            <person name="Kalinowski J."/>
            <person name="Ruckert C."/>
        </authorList>
    </citation>
    <scope>NUCLEOTIDE SEQUENCE</scope>
    <source>
        <strain evidence="9">JCM 5069</strain>
    </source>
</reference>
<evidence type="ECO:0000313" key="10">
    <source>
        <dbReference type="Proteomes" id="UP000603708"/>
    </source>
</evidence>
<feature type="domain" description="Exo-beta-D-glucosaminidase Ig-fold" evidence="7">
    <location>
        <begin position="807"/>
        <end position="915"/>
    </location>
</feature>
<dbReference type="Gene3D" id="2.60.40.10">
    <property type="entry name" value="Immunoglobulins"/>
    <property type="match status" value="3"/>
</dbReference>
<evidence type="ECO:0000256" key="3">
    <source>
        <dbReference type="ARBA" id="ARBA00023295"/>
    </source>
</evidence>
<evidence type="ECO:0000259" key="7">
    <source>
        <dbReference type="Pfam" id="PF18368"/>
    </source>
</evidence>
<dbReference type="SUPFAM" id="SSF49303">
    <property type="entry name" value="beta-Galactosidase/glucuronidase domain"/>
    <property type="match status" value="3"/>
</dbReference>
<protein>
    <submittedName>
        <fullName evidence="9">Beta-mannosidase</fullName>
    </submittedName>
</protein>
<evidence type="ECO:0000256" key="4">
    <source>
        <dbReference type="SAM" id="MobiDB-lite"/>
    </source>
</evidence>
<accession>A0A919G366</accession>
<gene>
    <name evidence="9" type="ORF">GCM10018793_23380</name>
</gene>
<dbReference type="InterPro" id="IPR041351">
    <property type="entry name" value="Ig_GlcNase"/>
</dbReference>
<evidence type="ECO:0000259" key="6">
    <source>
        <dbReference type="Pfam" id="PF00703"/>
    </source>
</evidence>
<dbReference type="InterPro" id="IPR013783">
    <property type="entry name" value="Ig-like_fold"/>
</dbReference>
<evidence type="ECO:0000259" key="8">
    <source>
        <dbReference type="Pfam" id="PF22666"/>
    </source>
</evidence>
<dbReference type="InterPro" id="IPR036156">
    <property type="entry name" value="Beta-gal/glucu_dom_sf"/>
</dbReference>
<dbReference type="GO" id="GO:0005975">
    <property type="term" value="P:carbohydrate metabolic process"/>
    <property type="evidence" value="ECO:0007669"/>
    <property type="project" value="InterPro"/>
</dbReference>
<dbReference type="InterPro" id="IPR006311">
    <property type="entry name" value="TAT_signal"/>
</dbReference>
<dbReference type="Gene3D" id="2.60.120.260">
    <property type="entry name" value="Galactose-binding domain-like"/>
    <property type="match status" value="1"/>
</dbReference>
<evidence type="ECO:0000256" key="5">
    <source>
        <dbReference type="SAM" id="SignalP"/>
    </source>
</evidence>
<comment type="similarity">
    <text evidence="1">Belongs to the glycosyl hydrolase 2 family.</text>
</comment>
<dbReference type="Pfam" id="PF00703">
    <property type="entry name" value="Glyco_hydro_2"/>
    <property type="match status" value="1"/>
</dbReference>